<dbReference type="Proteomes" id="UP000265703">
    <property type="component" value="Unassembled WGS sequence"/>
</dbReference>
<accession>A0A397SX38</accession>
<dbReference type="EMBL" id="QKYT01000307">
    <property type="protein sequence ID" value="RIA87461.1"/>
    <property type="molecule type" value="Genomic_DNA"/>
</dbReference>
<keyword evidence="2" id="KW-1185">Reference proteome</keyword>
<comment type="caution">
    <text evidence="1">The sequence shown here is derived from an EMBL/GenBank/DDBJ whole genome shotgun (WGS) entry which is preliminary data.</text>
</comment>
<sequence length="81" mass="9405">MFVDNSNFYTWGMTNVGGLENLYNAVNKAGIQYFKNLRIDYGRLLKLIINNREVGSMPYFVGSRPPSYDSLWKYVEKKGLK</sequence>
<gene>
    <name evidence="1" type="ORF">C1645_286017</name>
</gene>
<evidence type="ECO:0000313" key="2">
    <source>
        <dbReference type="Proteomes" id="UP000265703"/>
    </source>
</evidence>
<reference evidence="1 2" key="1">
    <citation type="submission" date="2018-06" db="EMBL/GenBank/DDBJ databases">
        <title>Comparative genomics reveals the genomic features of Rhizophagus irregularis, R. cerebriforme, R. diaphanum and Gigaspora rosea, and their symbiotic lifestyle signature.</title>
        <authorList>
            <person name="Morin E."/>
            <person name="San Clemente H."/>
            <person name="Chen E.C.H."/>
            <person name="De La Providencia I."/>
            <person name="Hainaut M."/>
            <person name="Kuo A."/>
            <person name="Kohler A."/>
            <person name="Murat C."/>
            <person name="Tang N."/>
            <person name="Roy S."/>
            <person name="Loubradou J."/>
            <person name="Henrissat B."/>
            <person name="Grigoriev I.V."/>
            <person name="Corradi N."/>
            <person name="Roux C."/>
            <person name="Martin F.M."/>
        </authorList>
    </citation>
    <scope>NUCLEOTIDE SEQUENCE [LARGE SCALE GENOMIC DNA]</scope>
    <source>
        <strain evidence="1 2">DAOM 227022</strain>
    </source>
</reference>
<dbReference type="STRING" id="658196.A0A397SX38"/>
<protein>
    <submittedName>
        <fullName evidence="1">Uncharacterized protein</fullName>
    </submittedName>
</protein>
<dbReference type="OrthoDB" id="2419124at2759"/>
<organism evidence="1 2">
    <name type="scientific">Glomus cerebriforme</name>
    <dbReference type="NCBI Taxonomy" id="658196"/>
    <lineage>
        <taxon>Eukaryota</taxon>
        <taxon>Fungi</taxon>
        <taxon>Fungi incertae sedis</taxon>
        <taxon>Mucoromycota</taxon>
        <taxon>Glomeromycotina</taxon>
        <taxon>Glomeromycetes</taxon>
        <taxon>Glomerales</taxon>
        <taxon>Glomeraceae</taxon>
        <taxon>Glomus</taxon>
    </lineage>
</organism>
<evidence type="ECO:0000313" key="1">
    <source>
        <dbReference type="EMBL" id="RIA87461.1"/>
    </source>
</evidence>
<proteinExistence type="predicted"/>
<dbReference type="AlphaFoldDB" id="A0A397SX38"/>
<name>A0A397SX38_9GLOM</name>